<dbReference type="Gene3D" id="3.40.50.300">
    <property type="entry name" value="P-loop containing nucleotide triphosphate hydrolases"/>
    <property type="match status" value="1"/>
</dbReference>
<evidence type="ECO:0000313" key="7">
    <source>
        <dbReference type="Proteomes" id="UP000295416"/>
    </source>
</evidence>
<evidence type="ECO:0000256" key="2">
    <source>
        <dbReference type="ARBA" id="ARBA00022741"/>
    </source>
</evidence>
<dbReference type="GO" id="GO:0016887">
    <property type="term" value="F:ATP hydrolysis activity"/>
    <property type="evidence" value="ECO:0007669"/>
    <property type="project" value="InterPro"/>
</dbReference>
<evidence type="ECO:0000259" key="5">
    <source>
        <dbReference type="PROSITE" id="PS50893"/>
    </source>
</evidence>
<sequence>MLTGKNLTIKYDHFTAVKDVSFEVKPGEFFGIVGPNGSGKSTLLKAVSGLLSYEGTIMVRDENIKTYSSKKRAQSIAVLPQRIELSFSYRVIEIVKMGRYAYQKGLLKTWLPKDEEKVREAMDQTGIAHFAERDIQTLSGGELQRVFLARALVQDPLLLLLDEPTNHLDISNQIKLLELINQLSRDKGLTIVAIFHDLNIAGLFCDRVMMLKKGQVQTIDTPQQALQEERLKDIYNHDLLRGDHPTLPVPTINIQREMTNRAQLNWEPGEDNQGRFTIDFNTPLKVMGNQGMRSAFEWKDHICIGQLPDLRLVKKRHKECSMLVGKTNGRSNCIVLLLDGKITEPEYLTYFQTVLLELARKTPDQAPMPIYIAATQKGHPIDPQETICWMKTCL</sequence>
<keyword evidence="7" id="KW-1185">Reference proteome</keyword>
<dbReference type="PANTHER" id="PTHR42794:SF1">
    <property type="entry name" value="HEMIN IMPORT ATP-BINDING PROTEIN HMUV"/>
    <property type="match status" value="1"/>
</dbReference>
<dbReference type="SUPFAM" id="SSF52540">
    <property type="entry name" value="P-loop containing nucleoside triphosphate hydrolases"/>
    <property type="match status" value="1"/>
</dbReference>
<dbReference type="RefSeq" id="WP_132743310.1">
    <property type="nucleotide sequence ID" value="NZ_SLXK01000002.1"/>
</dbReference>
<name>A0A4R2P9I1_9BACL</name>
<dbReference type="InterPro" id="IPR027417">
    <property type="entry name" value="P-loop_NTPase"/>
</dbReference>
<organism evidence="6 7">
    <name type="scientific">Scopulibacillus darangshiensis</name>
    <dbReference type="NCBI Taxonomy" id="442528"/>
    <lineage>
        <taxon>Bacteria</taxon>
        <taxon>Bacillati</taxon>
        <taxon>Bacillota</taxon>
        <taxon>Bacilli</taxon>
        <taxon>Bacillales</taxon>
        <taxon>Sporolactobacillaceae</taxon>
        <taxon>Scopulibacillus</taxon>
    </lineage>
</organism>
<dbReference type="OrthoDB" id="9787851at2"/>
<dbReference type="FunFam" id="3.40.50.300:FF:000134">
    <property type="entry name" value="Iron-enterobactin ABC transporter ATP-binding protein"/>
    <property type="match status" value="1"/>
</dbReference>
<protein>
    <submittedName>
        <fullName evidence="6">ABC-type cobalamin/Fe3+-siderophores transport system ATPase subunit</fullName>
    </submittedName>
</protein>
<accession>A0A4R2P9I1</accession>
<dbReference type="PROSITE" id="PS50893">
    <property type="entry name" value="ABC_TRANSPORTER_2"/>
    <property type="match status" value="1"/>
</dbReference>
<comment type="caution">
    <text evidence="6">The sequence shown here is derived from an EMBL/GenBank/DDBJ whole genome shotgun (WGS) entry which is preliminary data.</text>
</comment>
<dbReference type="GO" id="GO:0005524">
    <property type="term" value="F:ATP binding"/>
    <property type="evidence" value="ECO:0007669"/>
    <property type="project" value="UniProtKB-KW"/>
</dbReference>
<evidence type="ECO:0000256" key="3">
    <source>
        <dbReference type="ARBA" id="ARBA00022840"/>
    </source>
</evidence>
<dbReference type="PROSITE" id="PS00211">
    <property type="entry name" value="ABC_TRANSPORTER_1"/>
    <property type="match status" value="1"/>
</dbReference>
<dbReference type="InterPro" id="IPR017871">
    <property type="entry name" value="ABC_transporter-like_CS"/>
</dbReference>
<dbReference type="AlphaFoldDB" id="A0A4R2P9I1"/>
<reference evidence="6 7" key="1">
    <citation type="submission" date="2019-03" db="EMBL/GenBank/DDBJ databases">
        <title>Genomic Encyclopedia of Type Strains, Phase IV (KMG-IV): sequencing the most valuable type-strain genomes for metagenomic binning, comparative biology and taxonomic classification.</title>
        <authorList>
            <person name="Goeker M."/>
        </authorList>
    </citation>
    <scope>NUCLEOTIDE SEQUENCE [LARGE SCALE GENOMIC DNA]</scope>
    <source>
        <strain evidence="6 7">DSM 19377</strain>
    </source>
</reference>
<evidence type="ECO:0000313" key="6">
    <source>
        <dbReference type="EMBL" id="TCP31683.1"/>
    </source>
</evidence>
<dbReference type="EMBL" id="SLXK01000002">
    <property type="protein sequence ID" value="TCP31683.1"/>
    <property type="molecule type" value="Genomic_DNA"/>
</dbReference>
<dbReference type="InterPro" id="IPR003439">
    <property type="entry name" value="ABC_transporter-like_ATP-bd"/>
</dbReference>
<dbReference type="PANTHER" id="PTHR42794">
    <property type="entry name" value="HEMIN IMPORT ATP-BINDING PROTEIN HMUV"/>
    <property type="match status" value="1"/>
</dbReference>
<proteinExistence type="predicted"/>
<dbReference type="Pfam" id="PF00005">
    <property type="entry name" value="ABC_tran"/>
    <property type="match status" value="1"/>
</dbReference>
<dbReference type="Proteomes" id="UP000295416">
    <property type="component" value="Unassembled WGS sequence"/>
</dbReference>
<dbReference type="InterPro" id="IPR003593">
    <property type="entry name" value="AAA+_ATPase"/>
</dbReference>
<keyword evidence="3" id="KW-0067">ATP-binding</keyword>
<evidence type="ECO:0000256" key="1">
    <source>
        <dbReference type="ARBA" id="ARBA00022448"/>
    </source>
</evidence>
<gene>
    <name evidence="6" type="ORF">EV207_102173</name>
</gene>
<dbReference type="SMART" id="SM00382">
    <property type="entry name" value="AAA"/>
    <property type="match status" value="1"/>
</dbReference>
<keyword evidence="2" id="KW-0547">Nucleotide-binding</keyword>
<keyword evidence="4" id="KW-1278">Translocase</keyword>
<dbReference type="CDD" id="cd03214">
    <property type="entry name" value="ABC_Iron-Siderophores_B12_Hemin"/>
    <property type="match status" value="1"/>
</dbReference>
<evidence type="ECO:0000256" key="4">
    <source>
        <dbReference type="ARBA" id="ARBA00022967"/>
    </source>
</evidence>
<feature type="domain" description="ABC transporter" evidence="5">
    <location>
        <begin position="2"/>
        <end position="238"/>
    </location>
</feature>
<keyword evidence="1" id="KW-0813">Transport</keyword>